<keyword evidence="2 4" id="KW-0378">Hydrolase</keyword>
<gene>
    <name evidence="6" type="ORF">GSONMT00013932001</name>
</gene>
<feature type="domain" description="DEAD/DEAH-box helicase" evidence="5">
    <location>
        <begin position="9"/>
        <end position="68"/>
    </location>
</feature>
<keyword evidence="1 4" id="KW-0547">Nucleotide-binding</keyword>
<keyword evidence="3 4" id="KW-0067">ATP-binding</keyword>
<dbReference type="InterPro" id="IPR027417">
    <property type="entry name" value="P-loop_NTPase"/>
</dbReference>
<dbReference type="STRING" id="8022.A0A060X167"/>
<dbReference type="GO" id="GO:0016787">
    <property type="term" value="F:hydrolase activity"/>
    <property type="evidence" value="ECO:0007669"/>
    <property type="project" value="UniProtKB-KW"/>
</dbReference>
<dbReference type="EMBL" id="FR904727">
    <property type="protein sequence ID" value="CDQ70605.1"/>
    <property type="molecule type" value="Genomic_DNA"/>
</dbReference>
<keyword evidence="4" id="KW-0347">Helicase</keyword>
<name>A0A060X167_ONCMY</name>
<dbReference type="GO" id="GO:0005524">
    <property type="term" value="F:ATP binding"/>
    <property type="evidence" value="ECO:0007669"/>
    <property type="project" value="UniProtKB-UniRule"/>
</dbReference>
<evidence type="ECO:0000313" key="7">
    <source>
        <dbReference type="Proteomes" id="UP000193380"/>
    </source>
</evidence>
<organism evidence="6 7">
    <name type="scientific">Oncorhynchus mykiss</name>
    <name type="common">Rainbow trout</name>
    <name type="synonym">Salmo gairdneri</name>
    <dbReference type="NCBI Taxonomy" id="8022"/>
    <lineage>
        <taxon>Eukaryota</taxon>
        <taxon>Metazoa</taxon>
        <taxon>Chordata</taxon>
        <taxon>Craniata</taxon>
        <taxon>Vertebrata</taxon>
        <taxon>Euteleostomi</taxon>
        <taxon>Actinopterygii</taxon>
        <taxon>Neopterygii</taxon>
        <taxon>Teleostei</taxon>
        <taxon>Protacanthopterygii</taxon>
        <taxon>Salmoniformes</taxon>
        <taxon>Salmonidae</taxon>
        <taxon>Salmoninae</taxon>
        <taxon>Oncorhynchus</taxon>
    </lineage>
</organism>
<comment type="domain">
    <text evidence="4">The Q motif is unique to and characteristic of the DEAD box family of RNA helicases and controls ATP binding and hydrolysis.</text>
</comment>
<dbReference type="GO" id="GO:0003724">
    <property type="term" value="F:RNA helicase activity"/>
    <property type="evidence" value="ECO:0007669"/>
    <property type="project" value="UniProtKB-EC"/>
</dbReference>
<dbReference type="PaxDb" id="8022-A0A060X167"/>
<evidence type="ECO:0000256" key="4">
    <source>
        <dbReference type="RuleBase" id="RU365068"/>
    </source>
</evidence>
<evidence type="ECO:0000256" key="1">
    <source>
        <dbReference type="ARBA" id="ARBA00022741"/>
    </source>
</evidence>
<evidence type="ECO:0000256" key="2">
    <source>
        <dbReference type="ARBA" id="ARBA00022801"/>
    </source>
</evidence>
<evidence type="ECO:0000259" key="5">
    <source>
        <dbReference type="Pfam" id="PF00270"/>
    </source>
</evidence>
<reference evidence="6" key="2">
    <citation type="submission" date="2014-03" db="EMBL/GenBank/DDBJ databases">
        <authorList>
            <person name="Genoscope - CEA"/>
        </authorList>
    </citation>
    <scope>NUCLEOTIDE SEQUENCE</scope>
</reference>
<dbReference type="SUPFAM" id="SSF52540">
    <property type="entry name" value="P-loop containing nucleoside triphosphate hydrolases"/>
    <property type="match status" value="1"/>
</dbReference>
<accession>A0A060X167</accession>
<protein>
    <recommendedName>
        <fullName evidence="4">ATP-dependent RNA helicase</fullName>
        <ecNumber evidence="4">3.6.4.13</ecNumber>
    </recommendedName>
</protein>
<dbReference type="PANTHER" id="PTHR24031">
    <property type="entry name" value="RNA HELICASE"/>
    <property type="match status" value="1"/>
</dbReference>
<dbReference type="AlphaFoldDB" id="A0A060X167"/>
<keyword evidence="4" id="KW-0694">RNA-binding</keyword>
<comment type="catalytic activity">
    <reaction evidence="4">
        <text>ATP + H2O = ADP + phosphate + H(+)</text>
        <dbReference type="Rhea" id="RHEA:13065"/>
        <dbReference type="ChEBI" id="CHEBI:15377"/>
        <dbReference type="ChEBI" id="CHEBI:15378"/>
        <dbReference type="ChEBI" id="CHEBI:30616"/>
        <dbReference type="ChEBI" id="CHEBI:43474"/>
        <dbReference type="ChEBI" id="CHEBI:456216"/>
        <dbReference type="EC" id="3.6.4.13"/>
    </reaction>
</comment>
<reference evidence="6" key="1">
    <citation type="journal article" date="2014" name="Nat. Commun.">
        <title>The rainbow trout genome provides novel insights into evolution after whole-genome duplication in vertebrates.</title>
        <authorList>
            <person name="Berthelot C."/>
            <person name="Brunet F."/>
            <person name="Chalopin D."/>
            <person name="Juanchich A."/>
            <person name="Bernard M."/>
            <person name="Noel B."/>
            <person name="Bento P."/>
            <person name="Da Silva C."/>
            <person name="Labadie K."/>
            <person name="Alberti A."/>
            <person name="Aury J.M."/>
            <person name="Louis A."/>
            <person name="Dehais P."/>
            <person name="Bardou P."/>
            <person name="Montfort J."/>
            <person name="Klopp C."/>
            <person name="Cabau C."/>
            <person name="Gaspin C."/>
            <person name="Thorgaard G.H."/>
            <person name="Boussaha M."/>
            <person name="Quillet E."/>
            <person name="Guyomard R."/>
            <person name="Galiana D."/>
            <person name="Bobe J."/>
            <person name="Volff J.N."/>
            <person name="Genet C."/>
            <person name="Wincker P."/>
            <person name="Jaillon O."/>
            <person name="Roest Crollius H."/>
            <person name="Guiguen Y."/>
        </authorList>
    </citation>
    <scope>NUCLEOTIDE SEQUENCE [LARGE SCALE GENOMIC DNA]</scope>
</reference>
<dbReference type="Proteomes" id="UP000193380">
    <property type="component" value="Unassembled WGS sequence"/>
</dbReference>
<proteinExistence type="inferred from homology"/>
<sequence length="123" mass="13573">MEAQYCQPTEIQRQTIDFALQGKDVLERCSGKTLAFLIPVLECLSTAMDGLGALIISPTRELAYQTSGCSVKWARTMSSLPASSLAERYTIYFQVPVFVDHFMLVLKGNVLCPVIPLDSATDH</sequence>
<dbReference type="Pfam" id="PF00270">
    <property type="entry name" value="DEAD"/>
    <property type="match status" value="1"/>
</dbReference>
<evidence type="ECO:0000256" key="3">
    <source>
        <dbReference type="ARBA" id="ARBA00022840"/>
    </source>
</evidence>
<comment type="similarity">
    <text evidence="4">Belongs to the DEAD box helicase family.</text>
</comment>
<dbReference type="Gene3D" id="3.40.50.300">
    <property type="entry name" value="P-loop containing nucleotide triphosphate hydrolases"/>
    <property type="match status" value="1"/>
</dbReference>
<evidence type="ECO:0000313" key="6">
    <source>
        <dbReference type="EMBL" id="CDQ70605.1"/>
    </source>
</evidence>
<dbReference type="InterPro" id="IPR011545">
    <property type="entry name" value="DEAD/DEAH_box_helicase_dom"/>
</dbReference>
<comment type="function">
    <text evidence="4">RNA helicase.</text>
</comment>
<dbReference type="EC" id="3.6.4.13" evidence="4"/>
<dbReference type="GO" id="GO:0003723">
    <property type="term" value="F:RNA binding"/>
    <property type="evidence" value="ECO:0007669"/>
    <property type="project" value="UniProtKB-UniRule"/>
</dbReference>